<dbReference type="SUPFAM" id="SSF103515">
    <property type="entry name" value="Autotransporter"/>
    <property type="match status" value="1"/>
</dbReference>
<dbReference type="InterPro" id="IPR000209">
    <property type="entry name" value="Peptidase_S8/S53_dom"/>
</dbReference>
<evidence type="ECO:0000256" key="5">
    <source>
        <dbReference type="ARBA" id="ARBA00022825"/>
    </source>
</evidence>
<dbReference type="SUPFAM" id="SSF51126">
    <property type="entry name" value="Pectin lyase-like"/>
    <property type="match status" value="1"/>
</dbReference>
<dbReference type="InterPro" id="IPR022398">
    <property type="entry name" value="Peptidase_S8_His-AS"/>
</dbReference>
<dbReference type="AlphaFoldDB" id="A0A2J0UD75"/>
<keyword evidence="5 6" id="KW-0720">Serine protease</keyword>
<dbReference type="InterPro" id="IPR034061">
    <property type="entry name" value="Peptidases_S8_Autotransporter"/>
</dbReference>
<feature type="active site" description="Charge relay system" evidence="6">
    <location>
        <position position="457"/>
    </location>
</feature>
<dbReference type="InterPro" id="IPR006311">
    <property type="entry name" value="TAT_signal"/>
</dbReference>
<dbReference type="SMART" id="SM00869">
    <property type="entry name" value="Autotransporter"/>
    <property type="match status" value="1"/>
</dbReference>
<feature type="chain" id="PRO_5014422749" evidence="7">
    <location>
        <begin position="40"/>
        <end position="1253"/>
    </location>
</feature>
<dbReference type="PROSITE" id="PS51208">
    <property type="entry name" value="AUTOTRANSPORTER"/>
    <property type="match status" value="1"/>
</dbReference>
<evidence type="ECO:0000256" key="7">
    <source>
        <dbReference type="SAM" id="SignalP"/>
    </source>
</evidence>
<proteinExistence type="inferred from homology"/>
<dbReference type="SUPFAM" id="SSF52743">
    <property type="entry name" value="Subtilisin-like"/>
    <property type="match status" value="1"/>
</dbReference>
<dbReference type="CDD" id="cd04848">
    <property type="entry name" value="Peptidases_S8_Autotransporter_serine_protease_like"/>
    <property type="match status" value="1"/>
</dbReference>
<comment type="caution">
    <text evidence="9">The sequence shown here is derived from an EMBL/GenBank/DDBJ whole genome shotgun (WGS) entry which is preliminary data.</text>
</comment>
<dbReference type="PANTHER" id="PTHR43806:SF11">
    <property type="entry name" value="CEREVISIN-RELATED"/>
    <property type="match status" value="1"/>
</dbReference>
<evidence type="ECO:0000313" key="10">
    <source>
        <dbReference type="Proteomes" id="UP000230167"/>
    </source>
</evidence>
<name>A0A2J0UD75_STEMA</name>
<dbReference type="InterPro" id="IPR036852">
    <property type="entry name" value="Peptidase_S8/S53_dom_sf"/>
</dbReference>
<dbReference type="Pfam" id="PF03797">
    <property type="entry name" value="Autotransporter"/>
    <property type="match status" value="1"/>
</dbReference>
<dbReference type="EMBL" id="NEQV01000002">
    <property type="protein sequence ID" value="PJL31380.1"/>
    <property type="molecule type" value="Genomic_DNA"/>
</dbReference>
<dbReference type="PRINTS" id="PR00723">
    <property type="entry name" value="SUBTILISIN"/>
</dbReference>
<dbReference type="GO" id="GO:0004252">
    <property type="term" value="F:serine-type endopeptidase activity"/>
    <property type="evidence" value="ECO:0007669"/>
    <property type="project" value="UniProtKB-UniRule"/>
</dbReference>
<dbReference type="GO" id="GO:0019867">
    <property type="term" value="C:outer membrane"/>
    <property type="evidence" value="ECO:0007669"/>
    <property type="project" value="InterPro"/>
</dbReference>
<comment type="similarity">
    <text evidence="1 6">Belongs to the peptidase S8 family.</text>
</comment>
<dbReference type="PROSITE" id="PS00137">
    <property type="entry name" value="SUBTILASE_HIS"/>
    <property type="match status" value="1"/>
</dbReference>
<dbReference type="OrthoDB" id="5360469at2"/>
<feature type="signal peptide" evidence="7">
    <location>
        <begin position="1"/>
        <end position="39"/>
    </location>
</feature>
<organism evidence="9 10">
    <name type="scientific">Stenotrophomonas maltophilia</name>
    <name type="common">Pseudomonas maltophilia</name>
    <name type="synonym">Xanthomonas maltophilia</name>
    <dbReference type="NCBI Taxonomy" id="40324"/>
    <lineage>
        <taxon>Bacteria</taxon>
        <taxon>Pseudomonadati</taxon>
        <taxon>Pseudomonadota</taxon>
        <taxon>Gammaproteobacteria</taxon>
        <taxon>Lysobacterales</taxon>
        <taxon>Lysobacteraceae</taxon>
        <taxon>Stenotrophomonas</taxon>
        <taxon>Stenotrophomonas maltophilia group</taxon>
    </lineage>
</organism>
<reference evidence="9 10" key="1">
    <citation type="journal article" date="2017" name="Front. Microbiol.">
        <title>Double-Face Meets the Bacterial World: The Opportunistic Pathogen Stenotrophomonas maltophilia.</title>
        <authorList>
            <person name="Lira F."/>
            <person name="Berg G."/>
            <person name="Martinez J.L."/>
        </authorList>
    </citation>
    <scope>NUCLEOTIDE SEQUENCE [LARGE SCALE GENOMIC DNA]</scope>
    <source>
        <strain evidence="9 10">EA1</strain>
    </source>
</reference>
<dbReference type="NCBIfam" id="TIGR01414">
    <property type="entry name" value="autotrans_barl"/>
    <property type="match status" value="1"/>
</dbReference>
<dbReference type="PROSITE" id="PS51892">
    <property type="entry name" value="SUBTILASE"/>
    <property type="match status" value="1"/>
</dbReference>
<dbReference type="Pfam" id="PF00082">
    <property type="entry name" value="Peptidase_S8"/>
    <property type="match status" value="1"/>
</dbReference>
<evidence type="ECO:0000256" key="4">
    <source>
        <dbReference type="ARBA" id="ARBA00022801"/>
    </source>
</evidence>
<dbReference type="PROSITE" id="PS00138">
    <property type="entry name" value="SUBTILASE_SER"/>
    <property type="match status" value="1"/>
</dbReference>
<dbReference type="PROSITE" id="PS51318">
    <property type="entry name" value="TAT"/>
    <property type="match status" value="1"/>
</dbReference>
<dbReference type="Gene3D" id="3.40.50.200">
    <property type="entry name" value="Peptidase S8/S53 domain"/>
    <property type="match status" value="1"/>
</dbReference>
<accession>A0A2J0UD75</accession>
<evidence type="ECO:0000256" key="6">
    <source>
        <dbReference type="PROSITE-ProRule" id="PRU01240"/>
    </source>
</evidence>
<dbReference type="Proteomes" id="UP000230167">
    <property type="component" value="Unassembled WGS sequence"/>
</dbReference>
<evidence type="ECO:0000256" key="2">
    <source>
        <dbReference type="ARBA" id="ARBA00022670"/>
    </source>
</evidence>
<keyword evidence="3 7" id="KW-0732">Signal</keyword>
<evidence type="ECO:0000256" key="3">
    <source>
        <dbReference type="ARBA" id="ARBA00022729"/>
    </source>
</evidence>
<keyword evidence="2 6" id="KW-0645">Protease</keyword>
<protein>
    <submittedName>
        <fullName evidence="9">Autotransporter outer membrane beta-barrel domain-containing protein</fullName>
    </submittedName>
</protein>
<feature type="active site" description="Charge relay system" evidence="6">
    <location>
        <position position="224"/>
    </location>
</feature>
<evidence type="ECO:0000259" key="8">
    <source>
        <dbReference type="PROSITE" id="PS51208"/>
    </source>
</evidence>
<dbReference type="InterPro" id="IPR015500">
    <property type="entry name" value="Peptidase_S8_subtilisin-rel"/>
</dbReference>
<keyword evidence="4 6" id="KW-0378">Hydrolase</keyword>
<sequence length="1253" mass="130440">MTAAKPCRSTVSRRSFLPSPLASAIVGSLLAAAALPVLAQDNDDALARYQLQRSLQSAFAASGGVPASAPAMIAPSVAIPVAVLAPSVVAPAEPVMGTPGDAASWRTSEFNLDWGLAAINADAAYARGLTGTGIRLGVFDSGTGLDHPEFAGKDNRSIRIADLMADGTRCTNTSAVRGPAACFASDGDDVQISYVGYNANVPENIRRIIESGPYVQPGIQFEIHGTHVAGTIAANRDGNGMQGVSFGSDLTVGRLFSDSISEWQRTADGYAVVTLGAVGPKLSAFQDMYEQMNAQGVRAINHSWGLTVEPSTAADMDEIYNDPDDRQYLSTFADGSRARGMIQVWAAGNTNSLIPTPAQSPIAGMYATLPRAFADIEPYWLSVVNVGTNLTLSNRSNKCGLSANWCLAAPGSDIVSTAYGDDSNLSGSIGIDANGNVSLDIQQRVPTYGYAMLSGTSMAAPHVTGALGLLFERFPYLDSAQVRDVLLTTTTDLGAPGIDEIYGWGLLNLAKAIEGYGSLRVDTNVVMNQRAGGLKVWEGDAWDDWTNDIGGPGKLTKSGTGWLRLSGDNSFNGALVREGVLELDGVNTLTGAVDVTGGSFLLNGTLKNTALNNLGGTSHINARGVLDGSDLTINGGAVTFDGVQRGAHTLVAGQGTFELNGRLENSTLTSLGNSRVNAGGVLAGSDLTINGGVLSFNGVQTGARTLVAGQGTFELNGRLEDSTLTSLGNSRVNAGGVLAGSDLAINGGVLSFNGVQTGGHTFVGPKATLKGIGQLGDTTVAGIVAPGNSIGTLTINGNYVQTATGVYQAELAPGGRSDQLRVTGTATLGGTLIALPEAGTYYLGEQFNFIRADGGISGQFATADFSAFSPFMKFSLAYGAGGARIEVTRGNPLASAARTDNQRAVATVADGLAVNQGLPRPLTLLFPQQVGAALDGLSGELHAATAMALVEGSRYVRDAALSRRVGTRAPGADGEAATGVWVQAIGGSTTLDGNGNTARTEANSNGLLVGVDREINGWQVGVLAGTGRTDAKQQEGRRARAKVDNTHLGAYASHDWGAFGLRGGLAWSEHEVKSTRELGFSGYSDTLVARYDGRTRQAFIEASYRFGDREAGLEPYLQLARVEVDMKRVNERGGAAALQGEVDDLRTTVATAGLRFDKGLRASFQQDSWLHLRGGVGYRHASGDRDPAARFAFASGSDSFVVSGAPVADRTVVAELGLSAWLTARQQLELGYSGQYGDESRDHSANLRWSVRF</sequence>
<dbReference type="InterPro" id="IPR005546">
    <property type="entry name" value="Autotransporte_beta"/>
</dbReference>
<dbReference type="PANTHER" id="PTHR43806">
    <property type="entry name" value="PEPTIDASE S8"/>
    <property type="match status" value="1"/>
</dbReference>
<dbReference type="InterPro" id="IPR050131">
    <property type="entry name" value="Peptidase_S8_subtilisin-like"/>
</dbReference>
<dbReference type="InterPro" id="IPR023828">
    <property type="entry name" value="Peptidase_S8_Ser-AS"/>
</dbReference>
<evidence type="ECO:0000313" key="9">
    <source>
        <dbReference type="EMBL" id="PJL31380.1"/>
    </source>
</evidence>
<dbReference type="Gene3D" id="2.40.128.130">
    <property type="entry name" value="Autotransporter beta-domain"/>
    <property type="match status" value="1"/>
</dbReference>
<feature type="domain" description="Autotransporter" evidence="8">
    <location>
        <begin position="973"/>
        <end position="1253"/>
    </location>
</feature>
<dbReference type="GO" id="GO:0006508">
    <property type="term" value="P:proteolysis"/>
    <property type="evidence" value="ECO:0007669"/>
    <property type="project" value="UniProtKB-KW"/>
</dbReference>
<dbReference type="InterPro" id="IPR036709">
    <property type="entry name" value="Autotransporte_beta_dom_sf"/>
</dbReference>
<evidence type="ECO:0000256" key="1">
    <source>
        <dbReference type="ARBA" id="ARBA00011073"/>
    </source>
</evidence>
<gene>
    <name evidence="9" type="ORF">B9Y64_07310</name>
</gene>
<dbReference type="InterPro" id="IPR006315">
    <property type="entry name" value="OM_autotransptr_brl_dom"/>
</dbReference>
<dbReference type="RefSeq" id="WP_100440142.1">
    <property type="nucleotide sequence ID" value="NZ_CBCPIZ010000043.1"/>
</dbReference>
<feature type="active site" description="Charge relay system" evidence="6">
    <location>
        <position position="140"/>
    </location>
</feature>
<dbReference type="InterPro" id="IPR011050">
    <property type="entry name" value="Pectin_lyase_fold/virulence"/>
</dbReference>